<dbReference type="Proteomes" id="UP000235672">
    <property type="component" value="Unassembled WGS sequence"/>
</dbReference>
<evidence type="ECO:0000313" key="4">
    <source>
        <dbReference type="EMBL" id="PMD24715.1"/>
    </source>
</evidence>
<feature type="region of interest" description="Disordered" evidence="1">
    <location>
        <begin position="356"/>
        <end position="417"/>
    </location>
</feature>
<evidence type="ECO:0000256" key="1">
    <source>
        <dbReference type="SAM" id="MobiDB-lite"/>
    </source>
</evidence>
<feature type="transmembrane region" description="Helical" evidence="2">
    <location>
        <begin position="568"/>
        <end position="588"/>
    </location>
</feature>
<evidence type="ECO:0000256" key="2">
    <source>
        <dbReference type="SAM" id="Phobius"/>
    </source>
</evidence>
<dbReference type="AlphaFoldDB" id="A0A2J6QEL7"/>
<feature type="compositionally biased region" description="Polar residues" evidence="1">
    <location>
        <begin position="122"/>
        <end position="132"/>
    </location>
</feature>
<feature type="compositionally biased region" description="Acidic residues" evidence="1">
    <location>
        <begin position="290"/>
        <end position="299"/>
    </location>
</feature>
<feature type="compositionally biased region" description="Basic and acidic residues" evidence="1">
    <location>
        <begin position="302"/>
        <end position="326"/>
    </location>
</feature>
<dbReference type="EMBL" id="KZ613472">
    <property type="protein sequence ID" value="PMD24715.1"/>
    <property type="molecule type" value="Genomic_DNA"/>
</dbReference>
<feature type="compositionally biased region" description="Basic and acidic residues" evidence="1">
    <location>
        <begin position="401"/>
        <end position="413"/>
    </location>
</feature>
<keyword evidence="2" id="KW-1133">Transmembrane helix</keyword>
<feature type="domain" description="Inner kinetochore subunit AME1" evidence="3">
    <location>
        <begin position="449"/>
        <end position="656"/>
    </location>
</feature>
<feature type="compositionally biased region" description="Acidic residues" evidence="1">
    <location>
        <begin position="327"/>
        <end position="340"/>
    </location>
</feature>
<accession>A0A2J6QEL7</accession>
<gene>
    <name evidence="4" type="ORF">NA56DRAFT_700370</name>
</gene>
<proteinExistence type="predicted"/>
<dbReference type="InterPro" id="IPR048743">
    <property type="entry name" value="AME1"/>
</dbReference>
<dbReference type="OrthoDB" id="5377952at2759"/>
<feature type="region of interest" description="Disordered" evidence="1">
    <location>
        <begin position="74"/>
        <end position="182"/>
    </location>
</feature>
<keyword evidence="2" id="KW-0812">Transmembrane</keyword>
<keyword evidence="2" id="KW-0472">Membrane</keyword>
<protein>
    <recommendedName>
        <fullName evidence="3">Inner kinetochore subunit AME1 domain-containing protein</fullName>
    </recommendedName>
</protein>
<feature type="region of interest" description="Disordered" evidence="1">
    <location>
        <begin position="194"/>
        <end position="343"/>
    </location>
</feature>
<dbReference type="Pfam" id="PF20994">
    <property type="entry name" value="CENPU"/>
    <property type="match status" value="1"/>
</dbReference>
<keyword evidence="5" id="KW-1185">Reference proteome</keyword>
<name>A0A2J6QEL7_9HELO</name>
<feature type="compositionally biased region" description="Polar residues" evidence="1">
    <location>
        <begin position="172"/>
        <end position="182"/>
    </location>
</feature>
<reference evidence="4 5" key="1">
    <citation type="submission" date="2016-05" db="EMBL/GenBank/DDBJ databases">
        <title>A degradative enzymes factory behind the ericoid mycorrhizal symbiosis.</title>
        <authorList>
            <consortium name="DOE Joint Genome Institute"/>
            <person name="Martino E."/>
            <person name="Morin E."/>
            <person name="Grelet G."/>
            <person name="Kuo A."/>
            <person name="Kohler A."/>
            <person name="Daghino S."/>
            <person name="Barry K."/>
            <person name="Choi C."/>
            <person name="Cichocki N."/>
            <person name="Clum A."/>
            <person name="Copeland A."/>
            <person name="Hainaut M."/>
            <person name="Haridas S."/>
            <person name="Labutti K."/>
            <person name="Lindquist E."/>
            <person name="Lipzen A."/>
            <person name="Khouja H.-R."/>
            <person name="Murat C."/>
            <person name="Ohm R."/>
            <person name="Olson A."/>
            <person name="Spatafora J."/>
            <person name="Veneault-Fourrey C."/>
            <person name="Henrissat B."/>
            <person name="Grigoriev I."/>
            <person name="Martin F."/>
            <person name="Perotto S."/>
        </authorList>
    </citation>
    <scope>NUCLEOTIDE SEQUENCE [LARGE SCALE GENOMIC DNA]</scope>
    <source>
        <strain evidence="4 5">UAMH 7357</strain>
    </source>
</reference>
<dbReference type="STRING" id="1745343.A0A2J6QEL7"/>
<organism evidence="4 5">
    <name type="scientific">Hyaloscypha hepaticicola</name>
    <dbReference type="NCBI Taxonomy" id="2082293"/>
    <lineage>
        <taxon>Eukaryota</taxon>
        <taxon>Fungi</taxon>
        <taxon>Dikarya</taxon>
        <taxon>Ascomycota</taxon>
        <taxon>Pezizomycotina</taxon>
        <taxon>Leotiomycetes</taxon>
        <taxon>Helotiales</taxon>
        <taxon>Hyaloscyphaceae</taxon>
        <taxon>Hyaloscypha</taxon>
    </lineage>
</organism>
<evidence type="ECO:0000259" key="3">
    <source>
        <dbReference type="Pfam" id="PF20994"/>
    </source>
</evidence>
<feature type="compositionally biased region" description="Low complexity" evidence="1">
    <location>
        <begin position="143"/>
        <end position="156"/>
    </location>
</feature>
<sequence>MLLDVIAGVGLRSASTWTTPNATSIKKPPSLNAAILSHYGVARREIAGQTARRRQVKDVDFGLVFPAAAAPLQPVASNRRTPQPDLPPASELPPQRSSRRTPTIREQPAGSTGGDDHILPVTTHSANDANTSAKRRKLDTDDPPSSSTRSTRSSQPRPRPDIYTINDDEPQETSVLEASNASIETSTVVETVLELDTMAPPPTRPVRTPVTALTEEEITESPLDAPGSGQRMRVSILEASVASSRLQEELDGRSAIETPLPKNQRKRKRRDEAPKPSPRQSRSRNVPESPADDELDELSPEQPERGGRKVLIEHSPELEEPSVTKDPEEEEEAEAIDDEQAAILLKKNRGRRISRNIPEESPDLDSPEVIRVPVAKKQKGNPRSRSSPVKQRHPKQQSAKTKPETSKKSKERLGSPIPVTVHRLTRAPLYDEDELHADILNAEIPRRKRGGVNAIDVLSQVCQEIIGAGLDTLEDGFNRCEDHVLRREYKTKLRAVEAFGDELQTRLLEHTINLDNSYSLERRLRDEQKKKFGLREEILRIRAEREQVALKMDEIRIRHENETKKAQVRFFVLCGGTIIVALTVLIVFEQERDALNTTVHDIELAIDLGRSAQINDTPEMTGTEVLLKRVADQVSNKSDSGGILKQIKEFNAFLERAALVLESRKV</sequence>
<evidence type="ECO:0000313" key="5">
    <source>
        <dbReference type="Proteomes" id="UP000235672"/>
    </source>
</evidence>